<accession>A0A944DHQ3</accession>
<protein>
    <submittedName>
        <fullName evidence="2">Uncharacterized protein</fullName>
    </submittedName>
</protein>
<sequence length="118" mass="13538">MDDRFIELKHPALLPGQVVRRLNLIDFHHPHRGRNIRKAADRAEMSLRGALNRQQRRFRLLALVPKHQLLACHKRDQQGHYSPQTLLNRQGRDSKLSGTLTIHPEIPPTPSGDLVEAP</sequence>
<comment type="caution">
    <text evidence="2">The sequence shown here is derived from an EMBL/GenBank/DDBJ whole genome shotgun (WGS) entry which is preliminary data.</text>
</comment>
<dbReference type="AlphaFoldDB" id="A0A944DHQ3"/>
<dbReference type="EMBL" id="JAGGOB010000023">
    <property type="protein sequence ID" value="MBT2329431.1"/>
    <property type="molecule type" value="Genomic_DNA"/>
</dbReference>
<proteinExistence type="predicted"/>
<gene>
    <name evidence="2" type="ORF">J7E47_11940</name>
</gene>
<feature type="region of interest" description="Disordered" evidence="1">
    <location>
        <begin position="74"/>
        <end position="118"/>
    </location>
</feature>
<evidence type="ECO:0000313" key="3">
    <source>
        <dbReference type="Proteomes" id="UP000692896"/>
    </source>
</evidence>
<organism evidence="2 3">
    <name type="scientific">Pseudomonas fluorescens</name>
    <dbReference type="NCBI Taxonomy" id="294"/>
    <lineage>
        <taxon>Bacteria</taxon>
        <taxon>Pseudomonadati</taxon>
        <taxon>Pseudomonadota</taxon>
        <taxon>Gammaproteobacteria</taxon>
        <taxon>Pseudomonadales</taxon>
        <taxon>Pseudomonadaceae</taxon>
        <taxon>Pseudomonas</taxon>
    </lineage>
</organism>
<feature type="compositionally biased region" description="Polar residues" evidence="1">
    <location>
        <begin position="79"/>
        <end position="88"/>
    </location>
</feature>
<reference evidence="2" key="1">
    <citation type="submission" date="2021-03" db="EMBL/GenBank/DDBJ databases">
        <title>Genomic analysis provides insights into the functional capacity of soil bacteria communities inhabiting an altitudinal gradient in the Atacama Desert.</title>
        <authorList>
            <person name="Gonzalez M."/>
            <person name="Maldonado J."/>
            <person name="Maza F."/>
            <person name="Hodar C."/>
            <person name="Cortes M."/>
            <person name="Palma R."/>
            <person name="Andreani C."/>
            <person name="Gaete A."/>
            <person name="Vasquez-Dean J."/>
            <person name="Acuna V."/>
            <person name="Aguado M."/>
            <person name="Mandakovic D."/>
            <person name="Latorre M."/>
            <person name="Orellana A."/>
            <person name="Gutierrez R."/>
            <person name="Montecino M."/>
            <person name="Allende M."/>
            <person name="Maass A."/>
            <person name="Cambiazo V."/>
        </authorList>
    </citation>
    <scope>NUCLEOTIDE SEQUENCE</scope>
    <source>
        <strain evidence="2">ISL-25</strain>
    </source>
</reference>
<evidence type="ECO:0000313" key="2">
    <source>
        <dbReference type="EMBL" id="MBT2329431.1"/>
    </source>
</evidence>
<evidence type="ECO:0000256" key="1">
    <source>
        <dbReference type="SAM" id="MobiDB-lite"/>
    </source>
</evidence>
<name>A0A944DHQ3_PSEFL</name>
<dbReference type="Proteomes" id="UP000692896">
    <property type="component" value="Unassembled WGS sequence"/>
</dbReference>